<protein>
    <recommendedName>
        <fullName evidence="2">NIPSNAP domain-containing protein</fullName>
    </recommendedName>
</protein>
<reference evidence="1" key="1">
    <citation type="submission" date="2018-05" db="EMBL/GenBank/DDBJ databases">
        <authorList>
            <person name="Lanie J.A."/>
            <person name="Ng W.-L."/>
            <person name="Kazmierczak K.M."/>
            <person name="Andrzejewski T.M."/>
            <person name="Davidsen T.M."/>
            <person name="Wayne K.J."/>
            <person name="Tettelin H."/>
            <person name="Glass J.I."/>
            <person name="Rusch D."/>
            <person name="Podicherti R."/>
            <person name="Tsui H.-C.T."/>
            <person name="Winkler M.E."/>
        </authorList>
    </citation>
    <scope>NUCLEOTIDE SEQUENCE</scope>
</reference>
<dbReference type="AlphaFoldDB" id="A0A381W4R0"/>
<name>A0A381W4R0_9ZZZZ</name>
<dbReference type="EMBL" id="UINC01010566">
    <property type="protein sequence ID" value="SVA46958.1"/>
    <property type="molecule type" value="Genomic_DNA"/>
</dbReference>
<gene>
    <name evidence="1" type="ORF">METZ01_LOCUS99812</name>
</gene>
<dbReference type="SUPFAM" id="SSF54909">
    <property type="entry name" value="Dimeric alpha+beta barrel"/>
    <property type="match status" value="1"/>
</dbReference>
<accession>A0A381W4R0</accession>
<dbReference type="InterPro" id="IPR011008">
    <property type="entry name" value="Dimeric_a/b-barrel"/>
</dbReference>
<proteinExistence type="predicted"/>
<evidence type="ECO:0008006" key="2">
    <source>
        <dbReference type="Google" id="ProtNLM"/>
    </source>
</evidence>
<dbReference type="Gene3D" id="3.30.70.100">
    <property type="match status" value="1"/>
</dbReference>
<evidence type="ECO:0000313" key="1">
    <source>
        <dbReference type="EMBL" id="SVA46958.1"/>
    </source>
</evidence>
<sequence>MTIAHLRTYTINKGQLDSWLELFPKLVPLMEKANIKVECSWVNKERTQFIWIRSYGDSVDNIAKCEADFYGSDWWLTNVDHVRSHIAHREIVQIETT</sequence>
<organism evidence="1">
    <name type="scientific">marine metagenome</name>
    <dbReference type="NCBI Taxonomy" id="408172"/>
    <lineage>
        <taxon>unclassified sequences</taxon>
        <taxon>metagenomes</taxon>
        <taxon>ecological metagenomes</taxon>
    </lineage>
</organism>